<dbReference type="SUPFAM" id="SSF53474">
    <property type="entry name" value="alpha/beta-Hydrolases"/>
    <property type="match status" value="1"/>
</dbReference>
<keyword evidence="3" id="KW-1185">Reference proteome</keyword>
<dbReference type="Pfam" id="PF12146">
    <property type="entry name" value="Hydrolase_4"/>
    <property type="match status" value="1"/>
</dbReference>
<evidence type="ECO:0000259" key="1">
    <source>
        <dbReference type="Pfam" id="PF12146"/>
    </source>
</evidence>
<dbReference type="InterPro" id="IPR029058">
    <property type="entry name" value="AB_hydrolase_fold"/>
</dbReference>
<dbReference type="GO" id="GO:0016787">
    <property type="term" value="F:hydrolase activity"/>
    <property type="evidence" value="ECO:0007669"/>
    <property type="project" value="UniProtKB-KW"/>
</dbReference>
<feature type="domain" description="Serine aminopeptidase S33" evidence="1">
    <location>
        <begin position="89"/>
        <end position="174"/>
    </location>
</feature>
<dbReference type="OrthoDB" id="10249433at2759"/>
<dbReference type="Gene3D" id="3.40.50.1820">
    <property type="entry name" value="alpha/beta hydrolase"/>
    <property type="match status" value="1"/>
</dbReference>
<evidence type="ECO:0000313" key="3">
    <source>
        <dbReference type="Proteomes" id="UP000664859"/>
    </source>
</evidence>
<dbReference type="InterPro" id="IPR022742">
    <property type="entry name" value="Hydrolase_4"/>
</dbReference>
<reference evidence="2" key="1">
    <citation type="submission" date="2021-02" db="EMBL/GenBank/DDBJ databases">
        <title>First Annotated Genome of the Yellow-green Alga Tribonema minus.</title>
        <authorList>
            <person name="Mahan K.M."/>
        </authorList>
    </citation>
    <scope>NUCLEOTIDE SEQUENCE</scope>
    <source>
        <strain evidence="2">UTEX B ZZ1240</strain>
    </source>
</reference>
<sequence length="297" mass="32433">MELVNAIIRPPRARYSIGSLGPRKFKFNGRAFRRSDFELTNPRGMALKCSHWEPDGWRVAEQLPCVVYLHGNSSARPEALPQLALVLSLGATLLAFDCSGSGMSDGEYVSLGYWERDDLGAVINHLRASGDVGAVALWGRSMGAATALLHGDRDPGIAAMVLDSAFADLTLLANEMVQRGRDAGLAVPRLVANVALRMVRASVARAANFNIKDLCPIEHANRTYIPALFVHATGDDFIRAHHSQQIHDAYAGDKNLVLVDGDHNSQRPDFLHDSIYIFLQVHAVAVCVLLVVHCEFT</sequence>
<accession>A0A836CG95</accession>
<dbReference type="PANTHER" id="PTHR43358:SF4">
    <property type="entry name" value="ALPHA_BETA HYDROLASE FOLD-1 DOMAIN-CONTAINING PROTEIN"/>
    <property type="match status" value="1"/>
</dbReference>
<dbReference type="PANTHER" id="PTHR43358">
    <property type="entry name" value="ALPHA/BETA-HYDROLASE"/>
    <property type="match status" value="1"/>
</dbReference>
<evidence type="ECO:0000313" key="2">
    <source>
        <dbReference type="EMBL" id="KAG5182711.1"/>
    </source>
</evidence>
<dbReference type="EMBL" id="JAFCMP010000224">
    <property type="protein sequence ID" value="KAG5182711.1"/>
    <property type="molecule type" value="Genomic_DNA"/>
</dbReference>
<dbReference type="AlphaFoldDB" id="A0A836CG95"/>
<comment type="caution">
    <text evidence="2">The sequence shown here is derived from an EMBL/GenBank/DDBJ whole genome shotgun (WGS) entry which is preliminary data.</text>
</comment>
<keyword evidence="2" id="KW-0378">Hydrolase</keyword>
<gene>
    <name evidence="2" type="ORF">JKP88DRAFT_164164</name>
</gene>
<dbReference type="Proteomes" id="UP000664859">
    <property type="component" value="Unassembled WGS sequence"/>
</dbReference>
<proteinExistence type="predicted"/>
<name>A0A836CG95_9STRA</name>
<protein>
    <submittedName>
        <fullName evidence="2">Alpha/Beta hydrolase protein</fullName>
    </submittedName>
</protein>
<organism evidence="2 3">
    <name type="scientific">Tribonema minus</name>
    <dbReference type="NCBI Taxonomy" id="303371"/>
    <lineage>
        <taxon>Eukaryota</taxon>
        <taxon>Sar</taxon>
        <taxon>Stramenopiles</taxon>
        <taxon>Ochrophyta</taxon>
        <taxon>PX clade</taxon>
        <taxon>Xanthophyceae</taxon>
        <taxon>Tribonematales</taxon>
        <taxon>Tribonemataceae</taxon>
        <taxon>Tribonema</taxon>
    </lineage>
</organism>
<dbReference type="InterPro" id="IPR052920">
    <property type="entry name" value="DNA-binding_regulatory"/>
</dbReference>